<protein>
    <recommendedName>
        <fullName evidence="5">DUF4199 domain-containing protein</fullName>
    </recommendedName>
</protein>
<reference evidence="3 4" key="1">
    <citation type="submission" date="2023-09" db="EMBL/GenBank/DDBJ databases">
        <title>Flavobacterium sp. a novel bacteria isolate from Pepper rhizosphere.</title>
        <authorList>
            <person name="Peng Y."/>
            <person name="Lee J."/>
        </authorList>
    </citation>
    <scope>NUCLEOTIDE SEQUENCE [LARGE SCALE GENOMIC DNA]</scope>
    <source>
        <strain evidence="2">PMR2A8</strain>
        <strain evidence="3 4">PMTSA4</strain>
    </source>
</reference>
<accession>A0AA96EZI7</accession>
<evidence type="ECO:0000313" key="4">
    <source>
        <dbReference type="Proteomes" id="UP001304515"/>
    </source>
</evidence>
<proteinExistence type="predicted"/>
<feature type="transmembrane region" description="Helical" evidence="1">
    <location>
        <begin position="33"/>
        <end position="51"/>
    </location>
</feature>
<dbReference type="AlphaFoldDB" id="A0AA96EZI6"/>
<accession>A0AA96EZI6</accession>
<keyword evidence="1" id="KW-1133">Transmembrane helix</keyword>
<feature type="transmembrane region" description="Helical" evidence="1">
    <location>
        <begin position="116"/>
        <end position="137"/>
    </location>
</feature>
<sequence length="144" mass="16147">MKLPKELVNGFLIFLGISIFFLVMELLGLADNFYLRILNVLFVFYGVNKTIKQNISEGKTDYLANLISSGLTAFIGVLLSVLGLLFYIYYKGGDSYIEKLSEKFIFGGASVNEYCIGLLFEGLASGMIVVFITLQVWRGKTHFK</sequence>
<dbReference type="EMBL" id="CP134890">
    <property type="protein sequence ID" value="WNM21199.1"/>
    <property type="molecule type" value="Genomic_DNA"/>
</dbReference>
<evidence type="ECO:0000313" key="2">
    <source>
        <dbReference type="EMBL" id="WNM19810.1"/>
    </source>
</evidence>
<dbReference type="KEGG" id="fcj:RN605_10970"/>
<dbReference type="Proteomes" id="UP001304515">
    <property type="component" value="Chromosome"/>
</dbReference>
<feature type="transmembrane region" description="Helical" evidence="1">
    <location>
        <begin position="7"/>
        <end position="27"/>
    </location>
</feature>
<evidence type="ECO:0000256" key="1">
    <source>
        <dbReference type="SAM" id="Phobius"/>
    </source>
</evidence>
<name>A0AA96EZI6_9FLAO</name>
<feature type="transmembrane region" description="Helical" evidence="1">
    <location>
        <begin position="63"/>
        <end position="90"/>
    </location>
</feature>
<dbReference type="RefSeq" id="WP_313324769.1">
    <property type="nucleotide sequence ID" value="NZ_CP134878.1"/>
</dbReference>
<evidence type="ECO:0000313" key="3">
    <source>
        <dbReference type="EMBL" id="WNM21199.1"/>
    </source>
</evidence>
<evidence type="ECO:0008006" key="5">
    <source>
        <dbReference type="Google" id="ProtNLM"/>
    </source>
</evidence>
<dbReference type="EMBL" id="CP134878">
    <property type="protein sequence ID" value="WNM19810.1"/>
    <property type="molecule type" value="Genomic_DNA"/>
</dbReference>
<gene>
    <name evidence="3" type="ORF">RN605_10970</name>
    <name evidence="2" type="ORF">RN608_03800</name>
</gene>
<organism evidence="3 4">
    <name type="scientific">Flavobacterium capsici</name>
    <dbReference type="NCBI Taxonomy" id="3075618"/>
    <lineage>
        <taxon>Bacteria</taxon>
        <taxon>Pseudomonadati</taxon>
        <taxon>Bacteroidota</taxon>
        <taxon>Flavobacteriia</taxon>
        <taxon>Flavobacteriales</taxon>
        <taxon>Flavobacteriaceae</taxon>
        <taxon>Flavobacterium</taxon>
    </lineage>
</organism>
<keyword evidence="1" id="KW-0812">Transmembrane</keyword>
<keyword evidence="4" id="KW-1185">Reference proteome</keyword>
<keyword evidence="1" id="KW-0472">Membrane</keyword>